<evidence type="ECO:0008006" key="3">
    <source>
        <dbReference type="Google" id="ProtNLM"/>
    </source>
</evidence>
<dbReference type="AlphaFoldDB" id="A0AA37DG52"/>
<gene>
    <name evidence="1" type="ORF">HMPREF9623_01344</name>
</gene>
<sequence>MNNRYDLTHNFANVVYNELLYMGYHLQVYHCGSQEIDFVANKGNKQYYIQVAYSVAEEKAYEREFGAFAKPDNSCQKIVITNDDIDFITSTVRHIRFRDFVQMDKI</sequence>
<keyword evidence="2" id="KW-1185">Reference proteome</keyword>
<organism evidence="1 2">
    <name type="scientific">Stomatobaculum longum</name>
    <dbReference type="NCBI Taxonomy" id="796942"/>
    <lineage>
        <taxon>Bacteria</taxon>
        <taxon>Bacillati</taxon>
        <taxon>Bacillota</taxon>
        <taxon>Clostridia</taxon>
        <taxon>Lachnospirales</taxon>
        <taxon>Lachnospiraceae</taxon>
        <taxon>Stomatobaculum</taxon>
    </lineage>
</organism>
<dbReference type="PANTHER" id="PTHR33295:SF20">
    <property type="entry name" value="ATPASE"/>
    <property type="match status" value="1"/>
</dbReference>
<accession>A0AA37DG52</accession>
<protein>
    <recommendedName>
        <fullName evidence="3">DUF4143 domain-containing protein</fullName>
    </recommendedName>
</protein>
<dbReference type="PANTHER" id="PTHR33295">
    <property type="entry name" value="ATPASE"/>
    <property type="match status" value="1"/>
</dbReference>
<comment type="caution">
    <text evidence="1">The sequence shown here is derived from an EMBL/GenBank/DDBJ whole genome shotgun (WGS) entry which is preliminary data.</text>
</comment>
<proteinExistence type="predicted"/>
<name>A0AA37DG52_9FIRM</name>
<dbReference type="EMBL" id="AGEL01000007">
    <property type="protein sequence ID" value="EHO16645.1"/>
    <property type="molecule type" value="Genomic_DNA"/>
</dbReference>
<evidence type="ECO:0000313" key="1">
    <source>
        <dbReference type="EMBL" id="EHO16645.1"/>
    </source>
</evidence>
<evidence type="ECO:0000313" key="2">
    <source>
        <dbReference type="Proteomes" id="UP000018466"/>
    </source>
</evidence>
<reference evidence="1 2" key="1">
    <citation type="submission" date="2011-10" db="EMBL/GenBank/DDBJ databases">
        <title>The Genome Sequence of Lachnospiraceae bacterium ACC2.</title>
        <authorList>
            <consortium name="The Broad Institute Genome Sequencing Platform"/>
            <person name="Earl A."/>
            <person name="Ward D."/>
            <person name="Feldgarden M."/>
            <person name="Gevers D."/>
            <person name="Sizova M."/>
            <person name="Hazen A."/>
            <person name="Epstein S."/>
            <person name="Young S.K."/>
            <person name="Zeng Q."/>
            <person name="Gargeya S."/>
            <person name="Fitzgerald M."/>
            <person name="Haas B."/>
            <person name="Abouelleil A."/>
            <person name="Alvarado L."/>
            <person name="Arachchi H.M."/>
            <person name="Berlin A."/>
            <person name="Brown A."/>
            <person name="Chapman S.B."/>
            <person name="Chen Z."/>
            <person name="Dunbar C."/>
            <person name="Freedman E."/>
            <person name="Gearin G."/>
            <person name="Goldberg J."/>
            <person name="Griggs A."/>
            <person name="Gujja S."/>
            <person name="Heiman D."/>
            <person name="Howarth C."/>
            <person name="Larson L."/>
            <person name="Lui A."/>
            <person name="MacDonald P.J.P."/>
            <person name="Montmayeur A."/>
            <person name="Murphy C."/>
            <person name="Neiman D."/>
            <person name="Pearson M."/>
            <person name="Priest M."/>
            <person name="Roberts A."/>
            <person name="Saif S."/>
            <person name="Shea T."/>
            <person name="Shenoy N."/>
            <person name="Sisk P."/>
            <person name="Stolte C."/>
            <person name="Sykes S."/>
            <person name="Wortman J."/>
            <person name="Nusbaum C."/>
            <person name="Birren B."/>
        </authorList>
    </citation>
    <scope>NUCLEOTIDE SEQUENCE [LARGE SCALE GENOMIC DNA]</scope>
    <source>
        <strain evidence="1 2">ACC2</strain>
    </source>
</reference>
<dbReference type="Proteomes" id="UP000018466">
    <property type="component" value="Unassembled WGS sequence"/>
</dbReference>